<comment type="caution">
    <text evidence="11">The sequence shown here is derived from an EMBL/GenBank/DDBJ whole genome shotgun (WGS) entry which is preliminary data.</text>
</comment>
<evidence type="ECO:0000313" key="12">
    <source>
        <dbReference type="Proteomes" id="UP001321760"/>
    </source>
</evidence>
<comment type="subcellular location">
    <subcellularLocation>
        <location evidence="2 10">Secreted</location>
    </subcellularLocation>
</comment>
<name>A0AAV9GHU6_9PEZI</name>
<evidence type="ECO:0000256" key="8">
    <source>
        <dbReference type="ARBA" id="ARBA00023295"/>
    </source>
</evidence>
<dbReference type="PANTHER" id="PTHR42061">
    <property type="entry name" value="ENDO-CHITOSANASE"/>
    <property type="match status" value="1"/>
</dbReference>
<evidence type="ECO:0000313" key="11">
    <source>
        <dbReference type="EMBL" id="KAK4447783.1"/>
    </source>
</evidence>
<keyword evidence="12" id="KW-1185">Reference proteome</keyword>
<dbReference type="PANTHER" id="PTHR42061:SF6">
    <property type="entry name" value="ENDO-CHITOSANASE"/>
    <property type="match status" value="1"/>
</dbReference>
<comment type="catalytic activity">
    <reaction evidence="1 10">
        <text>Endohydrolysis of beta-(1-&gt;4)-linkages between D-glucosamine residues in a partly acetylated chitosan.</text>
        <dbReference type="EC" id="3.2.1.132"/>
    </reaction>
</comment>
<sequence length="257" mass="27216">MHPSIPKSLALLSIAVSSTLARDVPHNIRALYHNIKSNASCSLALASGFWSSDNGDNSFTYCADHLHDKNIIYIQGTNGALANMDIDCDGEQGGPADDGRCRAGGDTQPVTAFQDVVAGYGKGINDLNANVHPYVVFGNMGDKQGWVTFDPREFGVEPLSVMAVVCGDQLIYGVWGDINGDDGDYPLVGEASISLATACYGDGMTSEHGHVDEDVLYIAFTGSSAVPGADGAKWTATNYGEFQQSIKDLGDTLISRL</sequence>
<evidence type="ECO:0000256" key="5">
    <source>
        <dbReference type="ARBA" id="ARBA00022729"/>
    </source>
</evidence>
<dbReference type="AlphaFoldDB" id="A0AAV9GHU6"/>
<dbReference type="Pfam" id="PF07335">
    <property type="entry name" value="Glyco_hydro_75"/>
    <property type="match status" value="1"/>
</dbReference>
<reference evidence="11" key="2">
    <citation type="submission" date="2023-05" db="EMBL/GenBank/DDBJ databases">
        <authorList>
            <consortium name="Lawrence Berkeley National Laboratory"/>
            <person name="Steindorff A."/>
            <person name="Hensen N."/>
            <person name="Bonometti L."/>
            <person name="Westerberg I."/>
            <person name="Brannstrom I.O."/>
            <person name="Guillou S."/>
            <person name="Cros-Aarteil S."/>
            <person name="Calhoun S."/>
            <person name="Haridas S."/>
            <person name="Kuo A."/>
            <person name="Mondo S."/>
            <person name="Pangilinan J."/>
            <person name="Riley R."/>
            <person name="Labutti K."/>
            <person name="Andreopoulos B."/>
            <person name="Lipzen A."/>
            <person name="Chen C."/>
            <person name="Yanf M."/>
            <person name="Daum C."/>
            <person name="Ng V."/>
            <person name="Clum A."/>
            <person name="Ohm R."/>
            <person name="Martin F."/>
            <person name="Silar P."/>
            <person name="Natvig D."/>
            <person name="Lalanne C."/>
            <person name="Gautier V."/>
            <person name="Ament-Velasquez S.L."/>
            <person name="Kruys A."/>
            <person name="Hutchinson M.I."/>
            <person name="Powell A.J."/>
            <person name="Barry K."/>
            <person name="Miller A.N."/>
            <person name="Grigoriev I.V."/>
            <person name="Debuchy R."/>
            <person name="Gladieux P."/>
            <person name="Thoren M.H."/>
            <person name="Johannesson H."/>
        </authorList>
    </citation>
    <scope>NUCLEOTIDE SEQUENCE</scope>
    <source>
        <strain evidence="11">PSN243</strain>
    </source>
</reference>
<gene>
    <name evidence="11" type="ORF">QBC34DRAFT_466770</name>
</gene>
<dbReference type="EC" id="3.2.1.132" evidence="10"/>
<evidence type="ECO:0000256" key="6">
    <source>
        <dbReference type="ARBA" id="ARBA00022801"/>
    </source>
</evidence>
<protein>
    <recommendedName>
        <fullName evidence="10">Endo-chitosanase</fullName>
        <ecNumber evidence="10">3.2.1.132</ecNumber>
    </recommendedName>
</protein>
<keyword evidence="5 10" id="KW-0732">Signal</keyword>
<keyword evidence="7" id="KW-0119">Carbohydrate metabolism</keyword>
<comment type="function">
    <text evidence="10">Chitosanase catalyzing the endo-type cleavage of chitosan, the deacylated form of chitin. Chitosanase may be crucial in the degradation of the deacetylated portion of chitin in the fungal cell wall.</text>
</comment>
<proteinExistence type="inferred from homology"/>
<comment type="similarity">
    <text evidence="3 10">Belongs to the glycosyl hydrolase 75 family.</text>
</comment>
<evidence type="ECO:0000256" key="1">
    <source>
        <dbReference type="ARBA" id="ARBA00000405"/>
    </source>
</evidence>
<feature type="chain" id="PRO_5043113893" description="Endo-chitosanase" evidence="10">
    <location>
        <begin position="22"/>
        <end position="257"/>
    </location>
</feature>
<dbReference type="InterPro" id="IPR009939">
    <property type="entry name" value="Chitosanase_fungal"/>
</dbReference>
<dbReference type="GO" id="GO:0005576">
    <property type="term" value="C:extracellular region"/>
    <property type="evidence" value="ECO:0007669"/>
    <property type="project" value="UniProtKB-SubCell"/>
</dbReference>
<evidence type="ECO:0000256" key="3">
    <source>
        <dbReference type="ARBA" id="ARBA00007799"/>
    </source>
</evidence>
<keyword evidence="8 10" id="KW-0326">Glycosidase</keyword>
<accession>A0AAV9GHU6</accession>
<keyword evidence="4" id="KW-0964">Secreted</keyword>
<organism evidence="11 12">
    <name type="scientific">Podospora aff. communis PSN243</name>
    <dbReference type="NCBI Taxonomy" id="3040156"/>
    <lineage>
        <taxon>Eukaryota</taxon>
        <taxon>Fungi</taxon>
        <taxon>Dikarya</taxon>
        <taxon>Ascomycota</taxon>
        <taxon>Pezizomycotina</taxon>
        <taxon>Sordariomycetes</taxon>
        <taxon>Sordariomycetidae</taxon>
        <taxon>Sordariales</taxon>
        <taxon>Podosporaceae</taxon>
        <taxon>Podospora</taxon>
    </lineage>
</organism>
<evidence type="ECO:0000256" key="7">
    <source>
        <dbReference type="ARBA" id="ARBA00023277"/>
    </source>
</evidence>
<keyword evidence="6 10" id="KW-0378">Hydrolase</keyword>
<evidence type="ECO:0000256" key="2">
    <source>
        <dbReference type="ARBA" id="ARBA00004613"/>
    </source>
</evidence>
<dbReference type="Proteomes" id="UP001321760">
    <property type="component" value="Unassembled WGS sequence"/>
</dbReference>
<dbReference type="GO" id="GO:0000272">
    <property type="term" value="P:polysaccharide catabolic process"/>
    <property type="evidence" value="ECO:0007669"/>
    <property type="project" value="UniProtKB-KW"/>
</dbReference>
<evidence type="ECO:0000256" key="4">
    <source>
        <dbReference type="ARBA" id="ARBA00022525"/>
    </source>
</evidence>
<dbReference type="EMBL" id="MU865947">
    <property type="protein sequence ID" value="KAK4447783.1"/>
    <property type="molecule type" value="Genomic_DNA"/>
</dbReference>
<keyword evidence="9 10" id="KW-0624">Polysaccharide degradation</keyword>
<dbReference type="GO" id="GO:0016977">
    <property type="term" value="F:chitosanase activity"/>
    <property type="evidence" value="ECO:0007669"/>
    <property type="project" value="UniProtKB-EC"/>
</dbReference>
<evidence type="ECO:0000256" key="10">
    <source>
        <dbReference type="RuleBase" id="RU361208"/>
    </source>
</evidence>
<feature type="signal peptide" evidence="10">
    <location>
        <begin position="1"/>
        <end position="21"/>
    </location>
</feature>
<reference evidence="11" key="1">
    <citation type="journal article" date="2023" name="Mol. Phylogenet. Evol.">
        <title>Genome-scale phylogeny and comparative genomics of the fungal order Sordariales.</title>
        <authorList>
            <person name="Hensen N."/>
            <person name="Bonometti L."/>
            <person name="Westerberg I."/>
            <person name="Brannstrom I.O."/>
            <person name="Guillou S."/>
            <person name="Cros-Aarteil S."/>
            <person name="Calhoun S."/>
            <person name="Haridas S."/>
            <person name="Kuo A."/>
            <person name="Mondo S."/>
            <person name="Pangilinan J."/>
            <person name="Riley R."/>
            <person name="LaButti K."/>
            <person name="Andreopoulos B."/>
            <person name="Lipzen A."/>
            <person name="Chen C."/>
            <person name="Yan M."/>
            <person name="Daum C."/>
            <person name="Ng V."/>
            <person name="Clum A."/>
            <person name="Steindorff A."/>
            <person name="Ohm R.A."/>
            <person name="Martin F."/>
            <person name="Silar P."/>
            <person name="Natvig D.O."/>
            <person name="Lalanne C."/>
            <person name="Gautier V."/>
            <person name="Ament-Velasquez S.L."/>
            <person name="Kruys A."/>
            <person name="Hutchinson M.I."/>
            <person name="Powell A.J."/>
            <person name="Barry K."/>
            <person name="Miller A.N."/>
            <person name="Grigoriev I.V."/>
            <person name="Debuchy R."/>
            <person name="Gladieux P."/>
            <person name="Hiltunen Thoren M."/>
            <person name="Johannesson H."/>
        </authorList>
    </citation>
    <scope>NUCLEOTIDE SEQUENCE</scope>
    <source>
        <strain evidence="11">PSN243</strain>
    </source>
</reference>
<evidence type="ECO:0000256" key="9">
    <source>
        <dbReference type="ARBA" id="ARBA00023326"/>
    </source>
</evidence>